<evidence type="ECO:0000313" key="1">
    <source>
        <dbReference type="EMBL" id="CAD7268982.1"/>
    </source>
</evidence>
<accession>A0A7R9G6L1</accession>
<dbReference type="AlphaFoldDB" id="A0A7R9G6L1"/>
<dbReference type="EMBL" id="OC018690">
    <property type="protein sequence ID" value="CAD7268982.1"/>
    <property type="molecule type" value="Genomic_DNA"/>
</dbReference>
<gene>
    <name evidence="1" type="ORF">TSIB3V08_LOCUS12982</name>
</gene>
<organism evidence="1">
    <name type="scientific">Timema shepardi</name>
    <name type="common">Walking stick</name>
    <dbReference type="NCBI Taxonomy" id="629360"/>
    <lineage>
        <taxon>Eukaryota</taxon>
        <taxon>Metazoa</taxon>
        <taxon>Ecdysozoa</taxon>
        <taxon>Arthropoda</taxon>
        <taxon>Hexapoda</taxon>
        <taxon>Insecta</taxon>
        <taxon>Pterygota</taxon>
        <taxon>Neoptera</taxon>
        <taxon>Polyneoptera</taxon>
        <taxon>Phasmatodea</taxon>
        <taxon>Timematodea</taxon>
        <taxon>Timematoidea</taxon>
        <taxon>Timematidae</taxon>
        <taxon>Timema</taxon>
    </lineage>
</organism>
<name>A0A7R9G6L1_TIMSH</name>
<protein>
    <submittedName>
        <fullName evidence="1">Uncharacterized protein</fullName>
    </submittedName>
</protein>
<proteinExistence type="predicted"/>
<sequence length="76" mass="9075">MEDVNVAAKRITFLREYRKLAAENNNFVLLDETWFFPRLEKLPTKSWRKVEYAAWLTKHDIKFDPSAMKMELIAPT</sequence>
<reference evidence="1" key="1">
    <citation type="submission" date="2020-11" db="EMBL/GenBank/DDBJ databases">
        <authorList>
            <person name="Tran Van P."/>
        </authorList>
    </citation>
    <scope>NUCLEOTIDE SEQUENCE</scope>
</reference>